<comment type="caution">
    <text evidence="2">The sequence shown here is derived from an EMBL/GenBank/DDBJ whole genome shotgun (WGS) entry which is preliminary data.</text>
</comment>
<evidence type="ECO:0000313" key="3">
    <source>
        <dbReference type="Proteomes" id="UP001295794"/>
    </source>
</evidence>
<proteinExistence type="predicted"/>
<evidence type="ECO:0000256" key="1">
    <source>
        <dbReference type="SAM" id="MobiDB-lite"/>
    </source>
</evidence>
<accession>A0AAD2K8M5</accession>
<reference evidence="2" key="1">
    <citation type="submission" date="2023-11" db="EMBL/GenBank/DDBJ databases">
        <authorList>
            <person name="De Vega J J."/>
            <person name="De Vega J J."/>
        </authorList>
    </citation>
    <scope>NUCLEOTIDE SEQUENCE</scope>
</reference>
<dbReference type="AlphaFoldDB" id="A0AAD2K8M5"/>
<dbReference type="Proteomes" id="UP001295794">
    <property type="component" value="Unassembled WGS sequence"/>
</dbReference>
<feature type="non-terminal residue" evidence="2">
    <location>
        <position position="118"/>
    </location>
</feature>
<evidence type="ECO:0000313" key="2">
    <source>
        <dbReference type="EMBL" id="CAK5282219.1"/>
    </source>
</evidence>
<protein>
    <submittedName>
        <fullName evidence="2">Uncharacterized protein</fullName>
    </submittedName>
</protein>
<feature type="region of interest" description="Disordered" evidence="1">
    <location>
        <begin position="1"/>
        <end position="118"/>
    </location>
</feature>
<gene>
    <name evidence="2" type="ORF">MYCIT1_LOCUS33788</name>
</gene>
<organism evidence="2 3">
    <name type="scientific">Mycena citricolor</name>
    <dbReference type="NCBI Taxonomy" id="2018698"/>
    <lineage>
        <taxon>Eukaryota</taxon>
        <taxon>Fungi</taxon>
        <taxon>Dikarya</taxon>
        <taxon>Basidiomycota</taxon>
        <taxon>Agaricomycotina</taxon>
        <taxon>Agaricomycetes</taxon>
        <taxon>Agaricomycetidae</taxon>
        <taxon>Agaricales</taxon>
        <taxon>Marasmiineae</taxon>
        <taxon>Mycenaceae</taxon>
        <taxon>Mycena</taxon>
    </lineage>
</organism>
<keyword evidence="3" id="KW-1185">Reference proteome</keyword>
<sequence length="118" mass="12835">MENDPAGLQRECLTGVRDSSGGRAGPAGLQRWPHSTPRDSSSRLTCPAGLQRRSSRGPAGVNTAGSSAHQHNPAVLLYKVTAAHRRPHRRLTSTLQPPHHHRPHSTSTAQPPHHHRAR</sequence>
<dbReference type="EMBL" id="CAVNYO010000448">
    <property type="protein sequence ID" value="CAK5282219.1"/>
    <property type="molecule type" value="Genomic_DNA"/>
</dbReference>
<feature type="compositionally biased region" description="Basic residues" evidence="1">
    <location>
        <begin position="82"/>
        <end position="91"/>
    </location>
</feature>
<name>A0AAD2K8M5_9AGAR</name>